<name>A0A562PXW3_9PSED</name>
<keyword evidence="4" id="KW-1185">Reference proteome</keyword>
<proteinExistence type="predicted"/>
<dbReference type="Pfam" id="PF07007">
    <property type="entry name" value="LprI"/>
    <property type="match status" value="1"/>
</dbReference>
<dbReference type="AlphaFoldDB" id="A0A562PXW3"/>
<keyword evidence="1" id="KW-0732">Signal</keyword>
<dbReference type="Gene3D" id="1.20.1270.180">
    <property type="match status" value="1"/>
</dbReference>
<feature type="signal peptide" evidence="1">
    <location>
        <begin position="1"/>
        <end position="25"/>
    </location>
</feature>
<dbReference type="InterPro" id="IPR009739">
    <property type="entry name" value="LprI-like_N"/>
</dbReference>
<dbReference type="Proteomes" id="UP000316905">
    <property type="component" value="Unassembled WGS sequence"/>
</dbReference>
<evidence type="ECO:0000259" key="2">
    <source>
        <dbReference type="Pfam" id="PF07007"/>
    </source>
</evidence>
<evidence type="ECO:0000256" key="1">
    <source>
        <dbReference type="SAM" id="SignalP"/>
    </source>
</evidence>
<feature type="chain" id="PRO_5022172945" evidence="1">
    <location>
        <begin position="26"/>
        <end position="136"/>
    </location>
</feature>
<comment type="caution">
    <text evidence="3">The sequence shown here is derived from an EMBL/GenBank/DDBJ whole genome shotgun (WGS) entry which is preliminary data.</text>
</comment>
<reference evidence="3 4" key="1">
    <citation type="journal article" date="2015" name="Stand. Genomic Sci.">
        <title>Genomic Encyclopedia of Bacterial and Archaeal Type Strains, Phase III: the genomes of soil and plant-associated and newly described type strains.</title>
        <authorList>
            <person name="Whitman W.B."/>
            <person name="Woyke T."/>
            <person name="Klenk H.P."/>
            <person name="Zhou Y."/>
            <person name="Lilburn T.G."/>
            <person name="Beck B.J."/>
            <person name="De Vos P."/>
            <person name="Vandamme P."/>
            <person name="Eisen J.A."/>
            <person name="Garrity G."/>
            <person name="Hugenholtz P."/>
            <person name="Kyrpides N.C."/>
        </authorList>
    </citation>
    <scope>NUCLEOTIDE SEQUENCE [LARGE SCALE GENOMIC DNA]</scope>
    <source>
        <strain evidence="3 4">CGMCC 1.6858</strain>
    </source>
</reference>
<protein>
    <submittedName>
        <fullName evidence="3">Uncharacterized protein YecT (DUF1311 family)</fullName>
    </submittedName>
</protein>
<dbReference type="EMBL" id="VLKY01000018">
    <property type="protein sequence ID" value="TWI49228.1"/>
    <property type="molecule type" value="Genomic_DNA"/>
</dbReference>
<evidence type="ECO:0000313" key="3">
    <source>
        <dbReference type="EMBL" id="TWI49228.1"/>
    </source>
</evidence>
<sequence>MRWRFVAIPGAFFALASMTTASAKAGDPCNAANTEAEMYECVNSELIKSDLELNIAYKTLIARYQENGSPSGSEIETQDAYLKKAQIAWIKQRDASCRFETYESVAGSGFDTIYTACLLEQTQKRVEYLKWFIQHP</sequence>
<gene>
    <name evidence="3" type="ORF">IQ22_04030</name>
</gene>
<feature type="domain" description="Lysozyme inhibitor LprI-like N-terminal" evidence="2">
    <location>
        <begin position="29"/>
        <end position="129"/>
    </location>
</feature>
<organism evidence="3 4">
    <name type="scientific">Pseudomonas duriflava</name>
    <dbReference type="NCBI Taxonomy" id="459528"/>
    <lineage>
        <taxon>Bacteria</taxon>
        <taxon>Pseudomonadati</taxon>
        <taxon>Pseudomonadota</taxon>
        <taxon>Gammaproteobacteria</taxon>
        <taxon>Pseudomonadales</taxon>
        <taxon>Pseudomonadaceae</taxon>
        <taxon>Pseudomonas</taxon>
    </lineage>
</organism>
<accession>A0A562PXW3</accession>
<evidence type="ECO:0000313" key="4">
    <source>
        <dbReference type="Proteomes" id="UP000316905"/>
    </source>
</evidence>